<dbReference type="FunFam" id="2.30.30.40:FF:000195">
    <property type="entry name" value="epidermal growth factor receptor kinase substrate 8-like protein 3"/>
    <property type="match status" value="1"/>
</dbReference>
<organism evidence="5 6">
    <name type="scientific">Rousettus aegyptiacus</name>
    <name type="common">Egyptian fruit bat</name>
    <name type="synonym">Pteropus aegyptiacus</name>
    <dbReference type="NCBI Taxonomy" id="9407"/>
    <lineage>
        <taxon>Eukaryota</taxon>
        <taxon>Metazoa</taxon>
        <taxon>Chordata</taxon>
        <taxon>Craniata</taxon>
        <taxon>Vertebrata</taxon>
        <taxon>Euteleostomi</taxon>
        <taxon>Mammalia</taxon>
        <taxon>Eutheria</taxon>
        <taxon>Laurasiatheria</taxon>
        <taxon>Chiroptera</taxon>
        <taxon>Yinpterochiroptera</taxon>
        <taxon>Pteropodoidea</taxon>
        <taxon>Pteropodidae</taxon>
        <taxon>Rousettinae</taxon>
        <taxon>Rousettus</taxon>
    </lineage>
</organism>
<dbReference type="SUPFAM" id="SSF50044">
    <property type="entry name" value="SH3-domain"/>
    <property type="match status" value="1"/>
</dbReference>
<dbReference type="GO" id="GO:1900029">
    <property type="term" value="P:positive regulation of ruffle assembly"/>
    <property type="evidence" value="ECO:0007669"/>
    <property type="project" value="TreeGrafter"/>
</dbReference>
<evidence type="ECO:0000313" key="5">
    <source>
        <dbReference type="EMBL" id="KAF6396625.1"/>
    </source>
</evidence>
<dbReference type="InterPro" id="IPR001452">
    <property type="entry name" value="SH3_domain"/>
</dbReference>
<proteinExistence type="predicted"/>
<dbReference type="Gene3D" id="1.10.150.50">
    <property type="entry name" value="Transcription Factor, Ets-1"/>
    <property type="match status" value="1"/>
</dbReference>
<dbReference type="Gene3D" id="2.30.30.40">
    <property type="entry name" value="SH3 Domains"/>
    <property type="match status" value="1"/>
</dbReference>
<dbReference type="GO" id="GO:0031982">
    <property type="term" value="C:vesicle"/>
    <property type="evidence" value="ECO:0007669"/>
    <property type="project" value="TreeGrafter"/>
</dbReference>
<dbReference type="EMBL" id="JACASE010000017">
    <property type="protein sequence ID" value="KAF6396625.1"/>
    <property type="molecule type" value="Genomic_DNA"/>
</dbReference>
<evidence type="ECO:0000256" key="2">
    <source>
        <dbReference type="PROSITE-ProRule" id="PRU00192"/>
    </source>
</evidence>
<dbReference type="PANTHER" id="PTHR12287">
    <property type="entry name" value="EPIDERMAL GROWTH FACTOR RECEPTOR KINASE SUBSTRATE EPS8-RELATED PROTEIN"/>
    <property type="match status" value="1"/>
</dbReference>
<dbReference type="GO" id="GO:0035023">
    <property type="term" value="P:regulation of Rho protein signal transduction"/>
    <property type="evidence" value="ECO:0007669"/>
    <property type="project" value="TreeGrafter"/>
</dbReference>
<dbReference type="CDD" id="cd11764">
    <property type="entry name" value="SH3_Eps8"/>
    <property type="match status" value="1"/>
</dbReference>
<evidence type="ECO:0000256" key="3">
    <source>
        <dbReference type="SAM" id="SignalP"/>
    </source>
</evidence>
<name>A0A7J8BDT6_ROUAE</name>
<dbReference type="Pfam" id="PF18016">
    <property type="entry name" value="SAM_3"/>
    <property type="match status" value="1"/>
</dbReference>
<dbReference type="GO" id="GO:0032587">
    <property type="term" value="C:ruffle membrane"/>
    <property type="evidence" value="ECO:0007669"/>
    <property type="project" value="TreeGrafter"/>
</dbReference>
<evidence type="ECO:0000256" key="1">
    <source>
        <dbReference type="ARBA" id="ARBA00022443"/>
    </source>
</evidence>
<dbReference type="GO" id="GO:0007266">
    <property type="term" value="P:Rho protein signal transduction"/>
    <property type="evidence" value="ECO:0007669"/>
    <property type="project" value="TreeGrafter"/>
</dbReference>
<keyword evidence="1 2" id="KW-0728">SH3 domain</keyword>
<dbReference type="SMART" id="SM00326">
    <property type="entry name" value="SH3"/>
    <property type="match status" value="1"/>
</dbReference>
<dbReference type="AlphaFoldDB" id="A0A7J8BDT6"/>
<accession>A0A7J8BDT6</accession>
<sequence>MTNSLLLCGCLGAFHLCTADWTGEAPLPYQPTFYDGWQLPEPSDQAPSRYQDSPPLQPVEPALRMQVLYEFEARNSQELTVTQGEVLEVLDKSKRWWLVKNETGQSGYIPSNILAPLQAWGEEHSRAPMLRLSSRPEEVTAWLQAENFSTMTVKTLGSLMGNQLLHMRPGEIQMLCPREAPQVLARLKTVRRMLGMSP</sequence>
<dbReference type="Pfam" id="PF00018">
    <property type="entry name" value="SH3_1"/>
    <property type="match status" value="1"/>
</dbReference>
<keyword evidence="6" id="KW-1185">Reference proteome</keyword>
<evidence type="ECO:0000313" key="6">
    <source>
        <dbReference type="Proteomes" id="UP000593571"/>
    </source>
</evidence>
<dbReference type="InterPro" id="IPR041418">
    <property type="entry name" value="SAM_3"/>
</dbReference>
<dbReference type="InterPro" id="IPR013761">
    <property type="entry name" value="SAM/pointed_sf"/>
</dbReference>
<gene>
    <name evidence="5" type="ORF">HJG63_004569</name>
</gene>
<feature type="chain" id="PRO_5029798932" evidence="3">
    <location>
        <begin position="20"/>
        <end position="198"/>
    </location>
</feature>
<dbReference type="InterPro" id="IPR039801">
    <property type="entry name" value="EPS8-like"/>
</dbReference>
<dbReference type="Proteomes" id="UP000593571">
    <property type="component" value="Unassembled WGS sequence"/>
</dbReference>
<reference evidence="5 6" key="1">
    <citation type="journal article" date="2020" name="Nature">
        <title>Six reference-quality genomes reveal evolution of bat adaptations.</title>
        <authorList>
            <person name="Jebb D."/>
            <person name="Huang Z."/>
            <person name="Pippel M."/>
            <person name="Hughes G.M."/>
            <person name="Lavrichenko K."/>
            <person name="Devanna P."/>
            <person name="Winkler S."/>
            <person name="Jermiin L.S."/>
            <person name="Skirmuntt E.C."/>
            <person name="Katzourakis A."/>
            <person name="Burkitt-Gray L."/>
            <person name="Ray D.A."/>
            <person name="Sullivan K.A.M."/>
            <person name="Roscito J.G."/>
            <person name="Kirilenko B.M."/>
            <person name="Davalos L.M."/>
            <person name="Corthals A.P."/>
            <person name="Power M.L."/>
            <person name="Jones G."/>
            <person name="Ransome R.D."/>
            <person name="Dechmann D.K.N."/>
            <person name="Locatelli A.G."/>
            <person name="Puechmaille S.J."/>
            <person name="Fedrigo O."/>
            <person name="Jarvis E.D."/>
            <person name="Hiller M."/>
            <person name="Vernes S.C."/>
            <person name="Myers E.W."/>
            <person name="Teeling E.C."/>
        </authorList>
    </citation>
    <scope>NUCLEOTIDE SEQUENCE [LARGE SCALE GENOMIC DNA]</scope>
    <source>
        <strain evidence="5">MRouAeg1</strain>
        <tissue evidence="5">Muscle</tissue>
    </source>
</reference>
<protein>
    <submittedName>
        <fullName evidence="5">EPS8 like 3</fullName>
    </submittedName>
</protein>
<keyword evidence="3" id="KW-0732">Signal</keyword>
<dbReference type="InterPro" id="IPR036028">
    <property type="entry name" value="SH3-like_dom_sf"/>
</dbReference>
<dbReference type="GO" id="GO:0003779">
    <property type="term" value="F:actin binding"/>
    <property type="evidence" value="ECO:0007669"/>
    <property type="project" value="TreeGrafter"/>
</dbReference>
<feature type="domain" description="SH3" evidence="4">
    <location>
        <begin position="60"/>
        <end position="119"/>
    </location>
</feature>
<dbReference type="PANTHER" id="PTHR12287:SF22">
    <property type="entry name" value="EPIDERMAL GROWTH FACTOR RECEPTOR KINASE SUBSTRATE 8-LIKE PROTEIN 3"/>
    <property type="match status" value="1"/>
</dbReference>
<dbReference type="PROSITE" id="PS50002">
    <property type="entry name" value="SH3"/>
    <property type="match status" value="1"/>
</dbReference>
<dbReference type="PRINTS" id="PR00452">
    <property type="entry name" value="SH3DOMAIN"/>
</dbReference>
<evidence type="ECO:0000259" key="4">
    <source>
        <dbReference type="PROSITE" id="PS50002"/>
    </source>
</evidence>
<dbReference type="InterPro" id="IPR035462">
    <property type="entry name" value="Eps8_SH3"/>
</dbReference>
<comment type="caution">
    <text evidence="5">The sequence shown here is derived from an EMBL/GenBank/DDBJ whole genome shotgun (WGS) entry which is preliminary data.</text>
</comment>
<feature type="signal peptide" evidence="3">
    <location>
        <begin position="1"/>
        <end position="19"/>
    </location>
</feature>